<dbReference type="GO" id="GO:0030627">
    <property type="term" value="F:pre-mRNA 5'-splice site binding"/>
    <property type="evidence" value="ECO:0007669"/>
    <property type="project" value="TreeGrafter"/>
</dbReference>
<dbReference type="Proteomes" id="UP000262825">
    <property type="component" value="Unassembled WGS sequence"/>
</dbReference>
<dbReference type="EMBL" id="UFAJ01000333">
    <property type="protein sequence ID" value="SSD60353.1"/>
    <property type="molecule type" value="Genomic_DNA"/>
</dbReference>
<dbReference type="PANTHER" id="PTHR17204:SF5">
    <property type="entry name" value="PRE-MRNA-PROCESSING FACTOR 39"/>
    <property type="match status" value="1"/>
</dbReference>
<accession>A0A376B6P0</accession>
<dbReference type="SMART" id="SM00386">
    <property type="entry name" value="HAT"/>
    <property type="match status" value="3"/>
</dbReference>
<evidence type="ECO:0000256" key="6">
    <source>
        <dbReference type="ARBA" id="ARBA00038019"/>
    </source>
</evidence>
<dbReference type="SUPFAM" id="SSF48452">
    <property type="entry name" value="TPR-like"/>
    <property type="match status" value="1"/>
</dbReference>
<dbReference type="GO" id="GO:0000243">
    <property type="term" value="C:commitment complex"/>
    <property type="evidence" value="ECO:0007669"/>
    <property type="project" value="TreeGrafter"/>
</dbReference>
<evidence type="ECO:0008006" key="9">
    <source>
        <dbReference type="Google" id="ProtNLM"/>
    </source>
</evidence>
<reference evidence="8" key="1">
    <citation type="submission" date="2018-06" db="EMBL/GenBank/DDBJ databases">
        <authorList>
            <person name="Guldener U."/>
        </authorList>
    </citation>
    <scope>NUCLEOTIDE SEQUENCE [LARGE SCALE GENOMIC DNA]</scope>
    <source>
        <strain evidence="8">UTAD17</strain>
    </source>
</reference>
<protein>
    <recommendedName>
        <fullName evidence="9">Pre-mRNA-processing factor 39</fullName>
    </recommendedName>
</protein>
<dbReference type="PANTHER" id="PTHR17204">
    <property type="entry name" value="PRE-MRNA PROCESSING PROTEIN PRP39-RELATED"/>
    <property type="match status" value="1"/>
</dbReference>
<comment type="subcellular location">
    <subcellularLocation>
        <location evidence="1">Nucleus</location>
    </subcellularLocation>
</comment>
<dbReference type="GO" id="GO:0000395">
    <property type="term" value="P:mRNA 5'-splice site recognition"/>
    <property type="evidence" value="ECO:0007669"/>
    <property type="project" value="TreeGrafter"/>
</dbReference>
<proteinExistence type="inferred from homology"/>
<sequence length="676" mass="80620">MHAIHTNMAINNSSEPLILDPNLYLDSNFIKENSEWEKAYKAIDWDNNVQSIDTFLHETEKLVIKYSAPNEKIKRGICTCFNLVLTRYPLFFGYWKKFTAISYRLYGLDYSIHVLERSVNAFPHSLELWCDYLNVLVANKSQEYDFIRSKFELASWLVGYHFMAHPFWDKYIEFETKLSAETGEYSLIQDIYKNVCKIPLYHHAKYSTNYRKLIRNLHKDSPELLKMEEESLHKSHLPVQNILGKLWEFESKIKQSFFNLNPLPQNELTNWDNYLKFLLVPSSLLNSSNIPEHFIETVFERCLIPCNKYEHFWIKYLVYKYKRKDANSIKYLSILKRGLSVLPDDRNDTLIATALTCLHNSIFTEGENPSIKNQFFQSYLEVLIDLYKIKPKNHQYVLEYLKIYKLWNGIKYSSHHIDKNRQYNLNNYKKYVKNLETLLQKYFSKSDYHRTLDIDVRFFRYMLNDNSIDTVIVELIKVRWFVFKETLAIKKIFATYWNRPQLKNSVKFWLLYYKFQKKVKDFDKLASFFTRLGEYIFLPTLVINDMLEDYKTFVLLNGNLKDITKKSEDFWLTLDCKRNDPMWSKNKIKRNWTTKRYKSAGHAGILVERPESQNSVIHRKVLKKNSAQELPTLKVPHHMNNAIKPINYFTTDYLQQYGGNTKMNKILKGNAVGKNK</sequence>
<evidence type="ECO:0000256" key="2">
    <source>
        <dbReference type="ARBA" id="ARBA00022664"/>
    </source>
</evidence>
<evidence type="ECO:0000313" key="7">
    <source>
        <dbReference type="EMBL" id="SSD60353.1"/>
    </source>
</evidence>
<name>A0A376B6P0_9ASCO</name>
<dbReference type="InterPro" id="IPR011990">
    <property type="entry name" value="TPR-like_helical_dom_sf"/>
</dbReference>
<evidence type="ECO:0000313" key="8">
    <source>
        <dbReference type="Proteomes" id="UP000262825"/>
    </source>
</evidence>
<dbReference type="Gene3D" id="1.25.40.10">
    <property type="entry name" value="Tetratricopeptide repeat domain"/>
    <property type="match status" value="2"/>
</dbReference>
<keyword evidence="4" id="KW-0508">mRNA splicing</keyword>
<evidence type="ECO:0000256" key="3">
    <source>
        <dbReference type="ARBA" id="ARBA00022737"/>
    </source>
</evidence>
<evidence type="ECO:0000256" key="1">
    <source>
        <dbReference type="ARBA" id="ARBA00004123"/>
    </source>
</evidence>
<comment type="similarity">
    <text evidence="6">Belongs to the PRP39 family.</text>
</comment>
<dbReference type="Pfam" id="PF23241">
    <property type="entry name" value="HAT_PRP39_C"/>
    <property type="match status" value="1"/>
</dbReference>
<evidence type="ECO:0000256" key="4">
    <source>
        <dbReference type="ARBA" id="ARBA00023187"/>
    </source>
</evidence>
<keyword evidence="5" id="KW-0539">Nucleus</keyword>
<gene>
    <name evidence="7" type="ORF">SCODWIG_02114</name>
</gene>
<keyword evidence="3" id="KW-0677">Repeat</keyword>
<dbReference type="InterPro" id="IPR059164">
    <property type="entry name" value="HAT_PRP39_C"/>
</dbReference>
<dbReference type="VEuPathDB" id="FungiDB:SCODWIG_02114"/>
<organism evidence="7 8">
    <name type="scientific">Saccharomycodes ludwigii</name>
    <dbReference type="NCBI Taxonomy" id="36035"/>
    <lineage>
        <taxon>Eukaryota</taxon>
        <taxon>Fungi</taxon>
        <taxon>Dikarya</taxon>
        <taxon>Ascomycota</taxon>
        <taxon>Saccharomycotina</taxon>
        <taxon>Saccharomycetes</taxon>
        <taxon>Saccharomycodales</taxon>
        <taxon>Saccharomycodaceae</taxon>
        <taxon>Saccharomycodes</taxon>
    </lineage>
</organism>
<keyword evidence="2" id="KW-0507">mRNA processing</keyword>
<dbReference type="Pfam" id="PF23240">
    <property type="entry name" value="HAT_PRP39_N"/>
    <property type="match status" value="1"/>
</dbReference>
<dbReference type="AlphaFoldDB" id="A0A376B6P0"/>
<dbReference type="InterPro" id="IPR003107">
    <property type="entry name" value="HAT"/>
</dbReference>
<dbReference type="GO" id="GO:0071004">
    <property type="term" value="C:U2-type prespliceosome"/>
    <property type="evidence" value="ECO:0007669"/>
    <property type="project" value="TreeGrafter"/>
</dbReference>
<dbReference type="GO" id="GO:0005685">
    <property type="term" value="C:U1 snRNP"/>
    <property type="evidence" value="ECO:0007669"/>
    <property type="project" value="TreeGrafter"/>
</dbReference>
<evidence type="ECO:0000256" key="5">
    <source>
        <dbReference type="ARBA" id="ARBA00023242"/>
    </source>
</evidence>
<keyword evidence="8" id="KW-1185">Reference proteome</keyword>